<comment type="caution">
    <text evidence="2">The sequence shown here is derived from an EMBL/GenBank/DDBJ whole genome shotgun (WGS) entry which is preliminary data.</text>
</comment>
<dbReference type="InterPro" id="IPR050177">
    <property type="entry name" value="Lipid_A_modif_metabolic_enz"/>
</dbReference>
<proteinExistence type="predicted"/>
<reference evidence="2 3" key="1">
    <citation type="submission" date="2017-08" db="EMBL/GenBank/DDBJ databases">
        <title>Infants hospitalized years apart are colonized by the same room-sourced microbial strains.</title>
        <authorList>
            <person name="Brooks B."/>
            <person name="Olm M.R."/>
            <person name="Firek B.A."/>
            <person name="Baker R."/>
            <person name="Thomas B.C."/>
            <person name="Morowitz M.J."/>
            <person name="Banfield J.F."/>
        </authorList>
    </citation>
    <scope>NUCLEOTIDE SEQUENCE [LARGE SCALE GENOMIC DNA]</scope>
    <source>
        <strain evidence="2">S2_006_000_R2_64</strain>
    </source>
</reference>
<accession>A0A2W5FMC9</accession>
<evidence type="ECO:0000259" key="1">
    <source>
        <dbReference type="Pfam" id="PF01370"/>
    </source>
</evidence>
<organism evidence="2 3">
    <name type="scientific">Micavibrio aeruginosavorus</name>
    <dbReference type="NCBI Taxonomy" id="349221"/>
    <lineage>
        <taxon>Bacteria</taxon>
        <taxon>Pseudomonadati</taxon>
        <taxon>Bdellovibrionota</taxon>
        <taxon>Bdellovibrionia</taxon>
        <taxon>Bdellovibrionales</taxon>
        <taxon>Pseudobdellovibrionaceae</taxon>
        <taxon>Micavibrio</taxon>
    </lineage>
</organism>
<sequence>MSSSQKVALIGGSGFIGSNLASDLWKGGHYVAIADIQPSRPYPDFCKHADVRETSSLIPVLEGCDVIINLAAQHRDDVRPVSLYYDVNVTGAENICAAAEKTGIKKIIFTSSAAVYGHHHYEADENSPHDPIGPYGETKSQAEDVFKKWQAKDPGQRTLVIVRPTVVFGVGNRGNVHVLLNQIVKGQFIMIGDGENKKSMAYVENVAAFLCHCMNFGPGVHIFNYVDKPDLSTKELVDIICAKIGKQINGVKLPKAIGLLAGAVFDIAARLTGRNFPISRVRVEKFCATTVFSAKKLQETAFVPPKTLKEGLEKTIASEF</sequence>
<protein>
    <submittedName>
        <fullName evidence="2">UDP-N-acetylglucosamine 4-epimerase</fullName>
    </submittedName>
</protein>
<gene>
    <name evidence="2" type="ORF">DI586_08250</name>
</gene>
<dbReference type="Gene3D" id="3.40.50.720">
    <property type="entry name" value="NAD(P)-binding Rossmann-like Domain"/>
    <property type="match status" value="1"/>
</dbReference>
<dbReference type="EMBL" id="QFOT01000096">
    <property type="protein sequence ID" value="PZP54990.1"/>
    <property type="molecule type" value="Genomic_DNA"/>
</dbReference>
<evidence type="ECO:0000313" key="3">
    <source>
        <dbReference type="Proteomes" id="UP000249739"/>
    </source>
</evidence>
<dbReference type="AlphaFoldDB" id="A0A2W5FMC9"/>
<feature type="domain" description="NAD-dependent epimerase/dehydratase" evidence="1">
    <location>
        <begin position="9"/>
        <end position="224"/>
    </location>
</feature>
<dbReference type="InterPro" id="IPR001509">
    <property type="entry name" value="Epimerase_deHydtase"/>
</dbReference>
<dbReference type="PANTHER" id="PTHR43245">
    <property type="entry name" value="BIFUNCTIONAL POLYMYXIN RESISTANCE PROTEIN ARNA"/>
    <property type="match status" value="1"/>
</dbReference>
<evidence type="ECO:0000313" key="2">
    <source>
        <dbReference type="EMBL" id="PZP54990.1"/>
    </source>
</evidence>
<dbReference type="InterPro" id="IPR036291">
    <property type="entry name" value="NAD(P)-bd_dom_sf"/>
</dbReference>
<dbReference type="Proteomes" id="UP000249739">
    <property type="component" value="Unassembled WGS sequence"/>
</dbReference>
<dbReference type="SUPFAM" id="SSF51735">
    <property type="entry name" value="NAD(P)-binding Rossmann-fold domains"/>
    <property type="match status" value="1"/>
</dbReference>
<dbReference type="Pfam" id="PF01370">
    <property type="entry name" value="Epimerase"/>
    <property type="match status" value="1"/>
</dbReference>
<name>A0A2W5FMC9_9BACT</name>